<evidence type="ECO:0000313" key="2">
    <source>
        <dbReference type="Proteomes" id="UP000789508"/>
    </source>
</evidence>
<protein>
    <submittedName>
        <fullName evidence="1">9068_t:CDS:1</fullName>
    </submittedName>
</protein>
<name>A0A9N9E8W8_9GLOM</name>
<keyword evidence="2" id="KW-1185">Reference proteome</keyword>
<gene>
    <name evidence="1" type="ORF">ALEPTO_LOCUS10489</name>
</gene>
<reference evidence="1" key="1">
    <citation type="submission" date="2021-06" db="EMBL/GenBank/DDBJ databases">
        <authorList>
            <person name="Kallberg Y."/>
            <person name="Tangrot J."/>
            <person name="Rosling A."/>
        </authorList>
    </citation>
    <scope>NUCLEOTIDE SEQUENCE</scope>
    <source>
        <strain evidence="1">FL130A</strain>
    </source>
</reference>
<proteinExistence type="predicted"/>
<accession>A0A9N9E8W8</accession>
<comment type="caution">
    <text evidence="1">The sequence shown here is derived from an EMBL/GenBank/DDBJ whole genome shotgun (WGS) entry which is preliminary data.</text>
</comment>
<dbReference type="EMBL" id="CAJVPS010011802">
    <property type="protein sequence ID" value="CAG8667115.1"/>
    <property type="molecule type" value="Genomic_DNA"/>
</dbReference>
<dbReference type="OrthoDB" id="206201at2759"/>
<dbReference type="Proteomes" id="UP000789508">
    <property type="component" value="Unassembled WGS sequence"/>
</dbReference>
<sequence>MDVIILWKSAGNCSCPEKVSVPRLIFDRKEKAAAFVYFVFDKLRPWSLVIRNTLISGFYVWSCYLFFPWKPRDSQQLIPITCSRSFLFTFTALVNMLQYELNDMPADTISSIVFSPTNSDLLLVSSWDKTQNILYVAGILAADDQVKNFTGVASCEFLDTKTTNDLIIKAMEQEYNDGWISWKFWQGRSLRPNS</sequence>
<organism evidence="1 2">
    <name type="scientific">Ambispora leptoticha</name>
    <dbReference type="NCBI Taxonomy" id="144679"/>
    <lineage>
        <taxon>Eukaryota</taxon>
        <taxon>Fungi</taxon>
        <taxon>Fungi incertae sedis</taxon>
        <taxon>Mucoromycota</taxon>
        <taxon>Glomeromycotina</taxon>
        <taxon>Glomeromycetes</taxon>
        <taxon>Archaeosporales</taxon>
        <taxon>Ambisporaceae</taxon>
        <taxon>Ambispora</taxon>
    </lineage>
</organism>
<evidence type="ECO:0000313" key="1">
    <source>
        <dbReference type="EMBL" id="CAG8667115.1"/>
    </source>
</evidence>
<dbReference type="AlphaFoldDB" id="A0A9N9E8W8"/>